<dbReference type="EMBL" id="BMGS01000030">
    <property type="protein sequence ID" value="GGG62573.1"/>
    <property type="molecule type" value="Genomic_DNA"/>
</dbReference>
<reference evidence="2" key="1">
    <citation type="journal article" date="2019" name="Int. J. Syst. Evol. Microbiol.">
        <title>The Global Catalogue of Microorganisms (GCM) 10K type strain sequencing project: providing services to taxonomists for standard genome sequencing and annotation.</title>
        <authorList>
            <consortium name="The Broad Institute Genomics Platform"/>
            <consortium name="The Broad Institute Genome Sequencing Center for Infectious Disease"/>
            <person name="Wu L."/>
            <person name="Ma J."/>
        </authorList>
    </citation>
    <scope>NUCLEOTIDE SEQUENCE [LARGE SCALE GENOMIC DNA]</scope>
    <source>
        <strain evidence="2">CGMCC 1.12990</strain>
    </source>
</reference>
<evidence type="ECO:0000313" key="1">
    <source>
        <dbReference type="EMBL" id="GGG62573.1"/>
    </source>
</evidence>
<sequence>MHKYFNSAFFKDHDFVTIENKRTGKVYAVDPTIDDYLSVDFITYKK</sequence>
<evidence type="ECO:0000313" key="2">
    <source>
        <dbReference type="Proteomes" id="UP000601361"/>
    </source>
</evidence>
<organism evidence="1 2">
    <name type="scientific">Hymenobacter glacieicola</name>
    <dbReference type="NCBI Taxonomy" id="1562124"/>
    <lineage>
        <taxon>Bacteria</taxon>
        <taxon>Pseudomonadati</taxon>
        <taxon>Bacteroidota</taxon>
        <taxon>Cytophagia</taxon>
        <taxon>Cytophagales</taxon>
        <taxon>Hymenobacteraceae</taxon>
        <taxon>Hymenobacter</taxon>
    </lineage>
</organism>
<dbReference type="Proteomes" id="UP000601361">
    <property type="component" value="Unassembled WGS sequence"/>
</dbReference>
<keyword evidence="2" id="KW-1185">Reference proteome</keyword>
<proteinExistence type="predicted"/>
<comment type="caution">
    <text evidence="1">The sequence shown here is derived from an EMBL/GenBank/DDBJ whole genome shotgun (WGS) entry which is preliminary data.</text>
</comment>
<name>A0ABQ1X8J8_9BACT</name>
<protein>
    <recommendedName>
        <fullName evidence="3">PepSY domain-containing protein</fullName>
    </recommendedName>
</protein>
<evidence type="ECO:0008006" key="3">
    <source>
        <dbReference type="Google" id="ProtNLM"/>
    </source>
</evidence>
<gene>
    <name evidence="1" type="ORF">GCM10011378_43400</name>
</gene>
<accession>A0ABQ1X8J8</accession>